<dbReference type="Gene3D" id="3.40.50.2000">
    <property type="entry name" value="Glycogen Phosphorylase B"/>
    <property type="match status" value="2"/>
</dbReference>
<sequence>MGGLATGIITLAIGLAKHIPNEKHLILVQEDNQNSSFEEEYTLPKNLSVLKLKKFGPKLYPFALDMQKNINKFNPDVIYLKGLWRQTSLEAYYWKKKNPSKILIISPAGMLQPLPLKNKKFLKKLSWFLIEKRLLKISNAIHSVSKIERDSILKSKIPVKKNIYIPEGMIINNSNLDKKNILSKKLVSISRIDPIKGLETLLESCKNLDFKEWKFFIYGNGDMKYINKIKNLITKYKLEDKVILNDAIFGINKEIVLNDASAFILPSFSESFGIAIAEAMSFGIPVLTTTKTPWQVIKKKKLGWYVEPEISSLRKALKDLFKCSQKELEEIGARSKLYISKRYDYMTTSNQMKEEILALSKTKF</sequence>
<dbReference type="Pfam" id="PF00534">
    <property type="entry name" value="Glycos_transf_1"/>
    <property type="match status" value="1"/>
</dbReference>
<dbReference type="GO" id="GO:0016757">
    <property type="term" value="F:glycosyltransferase activity"/>
    <property type="evidence" value="ECO:0007669"/>
    <property type="project" value="InterPro"/>
</dbReference>
<proteinExistence type="predicted"/>
<dbReference type="AlphaFoldDB" id="A2BXT4"/>
<evidence type="ECO:0000313" key="3">
    <source>
        <dbReference type="Proteomes" id="UP000001589"/>
    </source>
</evidence>
<dbReference type="eggNOG" id="COG0438">
    <property type="taxonomic scope" value="Bacteria"/>
</dbReference>
<accession>A2BXT4</accession>
<reference evidence="2 3" key="1">
    <citation type="journal article" date="2007" name="PLoS Genet.">
        <title>Patterns and implications of gene gain and loss in the evolution of Prochlorococcus.</title>
        <authorList>
            <person name="Kettler G.C."/>
            <person name="Martiny A.C."/>
            <person name="Huang K."/>
            <person name="Zucker J."/>
            <person name="Coleman M.L."/>
            <person name="Rodrigue S."/>
            <person name="Chen F."/>
            <person name="Lapidus A."/>
            <person name="Ferriera S."/>
            <person name="Johnson J."/>
            <person name="Steglich C."/>
            <person name="Church G.M."/>
            <person name="Richardson P."/>
            <person name="Chisholm S.W."/>
        </authorList>
    </citation>
    <scope>NUCLEOTIDE SEQUENCE [LARGE SCALE GENOMIC DNA]</scope>
    <source>
        <strain evidence="2 3">MIT 9515</strain>
    </source>
</reference>
<organism evidence="2 3">
    <name type="scientific">Prochlorococcus marinus (strain MIT 9515)</name>
    <dbReference type="NCBI Taxonomy" id="167542"/>
    <lineage>
        <taxon>Bacteria</taxon>
        <taxon>Bacillati</taxon>
        <taxon>Cyanobacteriota</taxon>
        <taxon>Cyanophyceae</taxon>
        <taxon>Synechococcales</taxon>
        <taxon>Prochlorococcaceae</taxon>
        <taxon>Prochlorococcus</taxon>
    </lineage>
</organism>
<feature type="domain" description="Glycosyl transferase family 1" evidence="1">
    <location>
        <begin position="183"/>
        <end position="332"/>
    </location>
</feature>
<dbReference type="KEGG" id="pmc:P9515_13881"/>
<evidence type="ECO:0000259" key="1">
    <source>
        <dbReference type="Pfam" id="PF00534"/>
    </source>
</evidence>
<evidence type="ECO:0000313" key="2">
    <source>
        <dbReference type="EMBL" id="ABM72595.1"/>
    </source>
</evidence>
<dbReference type="HOGENOM" id="CLU_009583_2_1_3"/>
<dbReference type="Proteomes" id="UP000001589">
    <property type="component" value="Chromosome"/>
</dbReference>
<dbReference type="SUPFAM" id="SSF53756">
    <property type="entry name" value="UDP-Glycosyltransferase/glycogen phosphorylase"/>
    <property type="match status" value="1"/>
</dbReference>
<dbReference type="PANTHER" id="PTHR12526">
    <property type="entry name" value="GLYCOSYLTRANSFERASE"/>
    <property type="match status" value="1"/>
</dbReference>
<gene>
    <name evidence="2" type="ordered locus">P9515_13881</name>
</gene>
<dbReference type="CAZy" id="GT4">
    <property type="family name" value="Glycosyltransferase Family 4"/>
</dbReference>
<protein>
    <recommendedName>
        <fullName evidence="1">Glycosyl transferase family 1 domain-containing protein</fullName>
    </recommendedName>
</protein>
<dbReference type="PANTHER" id="PTHR12526:SF627">
    <property type="entry name" value="D-RHAMNOSYLTRANSFERASE WBPZ"/>
    <property type="match status" value="1"/>
</dbReference>
<dbReference type="InterPro" id="IPR001296">
    <property type="entry name" value="Glyco_trans_1"/>
</dbReference>
<dbReference type="STRING" id="167542.P9515_13881"/>
<dbReference type="EMBL" id="CP000552">
    <property type="protein sequence ID" value="ABM72595.1"/>
    <property type="molecule type" value="Genomic_DNA"/>
</dbReference>
<name>A2BXT4_PROM5</name>